<proteinExistence type="predicted"/>
<reference evidence="7" key="1">
    <citation type="submission" date="2021-01" db="UniProtKB">
        <authorList>
            <consortium name="EnsemblMetazoa"/>
        </authorList>
    </citation>
    <scope>IDENTIFICATION</scope>
</reference>
<keyword evidence="2" id="KW-0378">Hydrolase</keyword>
<dbReference type="Gene3D" id="3.40.50.10810">
    <property type="entry name" value="Tandem AAA-ATPase domain"/>
    <property type="match status" value="1"/>
</dbReference>
<evidence type="ECO:0008006" key="9">
    <source>
        <dbReference type="Google" id="ProtNLM"/>
    </source>
</evidence>
<dbReference type="SMART" id="SM00487">
    <property type="entry name" value="DEXDc"/>
    <property type="match status" value="1"/>
</dbReference>
<dbReference type="InterPro" id="IPR014001">
    <property type="entry name" value="Helicase_ATP-bd"/>
</dbReference>
<keyword evidence="8" id="KW-1185">Reference proteome</keyword>
<evidence type="ECO:0000256" key="3">
    <source>
        <dbReference type="ARBA" id="ARBA00023242"/>
    </source>
</evidence>
<evidence type="ECO:0000259" key="6">
    <source>
        <dbReference type="PROSITE" id="PS51194"/>
    </source>
</evidence>
<sequence length="741" mass="83562">MKNLSEEVRRRIEENRAKAIAIKKQKEAERLQAAAAQETNRKELKGSEMTAPANANQKGVSMQSSVVSFPGQNMPSASSSKAVNGLHGAQNSNQAGGRFKYSYNGPHIRGGQNNSDAYYNNNVYNKNSSKPKQSTTTSGIKAQPIIPRVTGLCILISGAEFRLQCGYNAKLTELLRTFPGSRYDASTRHYCFRLEHMETLLKKAREEVPEVSITGLPTFIPKVLRSNVQIHTEDVEMSSIDPKLRKALRPFQREGVLRGIAQRGRILIADDMGLGKTVQALAIATYYREEWPLLVVCPSSMRFAWRDAFLQWLPSITEHDIQVVVKAAEPLGANQVIISSYDIVSRRSEDLMRAKFKVLIFDESHFLKGYKSQRTKVALELSGNARRIILLSGTPALSRPIELYPQIQCLAVRNWPVVHDFALRYCNARETRFGWDFSGSSYLDELHILLREVIMVRRLKSEVLEQLPDKQRIVVLLDPTLVRKQDRQAAYLSQMVNNIGLSTAERRGVLIQYFAKSAELKMSAVCKYVEEMLEGDCKFLVFAHHSVMLNAVSELLEKKRIDFIRIDGKVSSDVRQQLVEQFQSKTSCRVAVLSITAANAGITLHSANLVIFAELFWNPGILTQAEDRVHRIGQKQNCVVQYLIARETSDDYIWPLIEQKLVVLNKVGLSKDTFSDAMNRVSEQVVDNDLEENGAAEGDSADNSRPPSKRQRSIKDFMNTTEDSFWIELSQDTSTLLPEDL</sequence>
<evidence type="ECO:0000259" key="5">
    <source>
        <dbReference type="PROSITE" id="PS51192"/>
    </source>
</evidence>
<dbReference type="CDD" id="cd18793">
    <property type="entry name" value="SF2_C_SNF"/>
    <property type="match status" value="1"/>
</dbReference>
<organism evidence="7 8">
    <name type="scientific">Varroa destructor</name>
    <name type="common">Honeybee mite</name>
    <dbReference type="NCBI Taxonomy" id="109461"/>
    <lineage>
        <taxon>Eukaryota</taxon>
        <taxon>Metazoa</taxon>
        <taxon>Ecdysozoa</taxon>
        <taxon>Arthropoda</taxon>
        <taxon>Chelicerata</taxon>
        <taxon>Arachnida</taxon>
        <taxon>Acari</taxon>
        <taxon>Parasitiformes</taxon>
        <taxon>Mesostigmata</taxon>
        <taxon>Gamasina</taxon>
        <taxon>Dermanyssoidea</taxon>
        <taxon>Varroidae</taxon>
        <taxon>Varroa</taxon>
    </lineage>
</organism>
<dbReference type="GO" id="GO:0005524">
    <property type="term" value="F:ATP binding"/>
    <property type="evidence" value="ECO:0007669"/>
    <property type="project" value="InterPro"/>
</dbReference>
<feature type="compositionally biased region" description="Polar residues" evidence="4">
    <location>
        <begin position="53"/>
        <end position="82"/>
    </location>
</feature>
<dbReference type="RefSeq" id="XP_022671505.1">
    <property type="nucleotide sequence ID" value="XM_022815770.1"/>
</dbReference>
<evidence type="ECO:0000256" key="1">
    <source>
        <dbReference type="ARBA" id="ARBA00004123"/>
    </source>
</evidence>
<dbReference type="PANTHER" id="PTHR45766">
    <property type="entry name" value="DNA ANNEALING HELICASE AND ENDONUCLEASE ZRANB3 FAMILY MEMBER"/>
    <property type="match status" value="1"/>
</dbReference>
<feature type="domain" description="Helicase ATP-binding" evidence="5">
    <location>
        <begin position="257"/>
        <end position="413"/>
    </location>
</feature>
<dbReference type="InterPro" id="IPR001650">
    <property type="entry name" value="Helicase_C-like"/>
</dbReference>
<dbReference type="EnsemblMetazoa" id="XM_022815769">
    <property type="protein sequence ID" value="XP_022671504"/>
    <property type="gene ID" value="LOC111254678"/>
</dbReference>
<dbReference type="AlphaFoldDB" id="A0A7M7KZM3"/>
<evidence type="ECO:0000313" key="8">
    <source>
        <dbReference type="Proteomes" id="UP000594260"/>
    </source>
</evidence>
<protein>
    <recommendedName>
        <fullName evidence="9">SWI/SNF-related matrix-associated actin-dependent regulator of chromatin subfamily A-like protein 1</fullName>
    </recommendedName>
</protein>
<dbReference type="CDD" id="cd18010">
    <property type="entry name" value="DEXHc_HARP_SMARCAL1"/>
    <property type="match status" value="1"/>
</dbReference>
<dbReference type="GeneID" id="111254678"/>
<feature type="region of interest" description="Disordered" evidence="4">
    <location>
        <begin position="686"/>
        <end position="715"/>
    </location>
</feature>
<dbReference type="InterPro" id="IPR038718">
    <property type="entry name" value="SNF2-like_sf"/>
</dbReference>
<dbReference type="InterPro" id="IPR000330">
    <property type="entry name" value="SNF2_N"/>
</dbReference>
<dbReference type="FunCoup" id="A0A7M7KZM3">
    <property type="interactions" value="1180"/>
</dbReference>
<dbReference type="InParanoid" id="A0A7M7KZM3"/>
<feature type="region of interest" description="Disordered" evidence="4">
    <location>
        <begin position="24"/>
        <end position="96"/>
    </location>
</feature>
<keyword evidence="3" id="KW-0539">Nucleus</keyword>
<dbReference type="Proteomes" id="UP000594260">
    <property type="component" value="Unplaced"/>
</dbReference>
<dbReference type="Gene3D" id="3.40.50.300">
    <property type="entry name" value="P-loop containing nucleotide triphosphate hydrolases"/>
    <property type="match status" value="1"/>
</dbReference>
<dbReference type="InterPro" id="IPR027417">
    <property type="entry name" value="P-loop_NTPase"/>
</dbReference>
<dbReference type="GO" id="GO:0031297">
    <property type="term" value="P:replication fork processing"/>
    <property type="evidence" value="ECO:0007669"/>
    <property type="project" value="TreeGrafter"/>
</dbReference>
<dbReference type="GO" id="GO:0006281">
    <property type="term" value="P:DNA repair"/>
    <property type="evidence" value="ECO:0007669"/>
    <property type="project" value="TreeGrafter"/>
</dbReference>
<dbReference type="PROSITE" id="PS51192">
    <property type="entry name" value="HELICASE_ATP_BIND_1"/>
    <property type="match status" value="1"/>
</dbReference>
<dbReference type="InterPro" id="IPR010003">
    <property type="entry name" value="HARP_dom"/>
</dbReference>
<dbReference type="OMA" id="WTNDETK"/>
<dbReference type="InterPro" id="IPR049730">
    <property type="entry name" value="SNF2/RAD54-like_C"/>
</dbReference>
<evidence type="ECO:0000256" key="2">
    <source>
        <dbReference type="ARBA" id="ARBA00022801"/>
    </source>
</evidence>
<dbReference type="GO" id="GO:0016787">
    <property type="term" value="F:hydrolase activity"/>
    <property type="evidence" value="ECO:0007669"/>
    <property type="project" value="UniProtKB-KW"/>
</dbReference>
<dbReference type="SMART" id="SM00490">
    <property type="entry name" value="HELICc"/>
    <property type="match status" value="1"/>
</dbReference>
<dbReference type="RefSeq" id="XP_022671504.1">
    <property type="nucleotide sequence ID" value="XM_022815769.1"/>
</dbReference>
<feature type="domain" description="Helicase C-terminal" evidence="6">
    <location>
        <begin position="524"/>
        <end position="682"/>
    </location>
</feature>
<dbReference type="EnsemblMetazoa" id="XM_022815770">
    <property type="protein sequence ID" value="XP_022671505"/>
    <property type="gene ID" value="LOC111254678"/>
</dbReference>
<evidence type="ECO:0000256" key="4">
    <source>
        <dbReference type="SAM" id="MobiDB-lite"/>
    </source>
</evidence>
<dbReference type="Pfam" id="PF00271">
    <property type="entry name" value="Helicase_C"/>
    <property type="match status" value="1"/>
</dbReference>
<evidence type="ECO:0000313" key="7">
    <source>
        <dbReference type="EnsemblMetazoa" id="XP_022671504"/>
    </source>
</evidence>
<dbReference type="PANTHER" id="PTHR45766:SF6">
    <property type="entry name" value="SWI_SNF-RELATED MATRIX-ASSOCIATED ACTIN-DEPENDENT REGULATOR OF CHROMATIN SUBFAMILY A-LIKE PROTEIN 1"/>
    <property type="match status" value="1"/>
</dbReference>
<dbReference type="GO" id="GO:0043596">
    <property type="term" value="C:nuclear replication fork"/>
    <property type="evidence" value="ECO:0007669"/>
    <property type="project" value="TreeGrafter"/>
</dbReference>
<dbReference type="KEGG" id="vde:111254678"/>
<dbReference type="PROSITE" id="PS51194">
    <property type="entry name" value="HELICASE_CTER"/>
    <property type="match status" value="1"/>
</dbReference>
<dbReference type="Pfam" id="PF00176">
    <property type="entry name" value="SNF2-rel_dom"/>
    <property type="match status" value="1"/>
</dbReference>
<name>A0A7M7KZM3_VARDE</name>
<accession>A0A7M7KZM3</accession>
<dbReference type="Pfam" id="PF07443">
    <property type="entry name" value="HARP"/>
    <property type="match status" value="1"/>
</dbReference>
<dbReference type="OrthoDB" id="2801544at2759"/>
<comment type="subcellular location">
    <subcellularLocation>
        <location evidence="1">Nucleus</location>
    </subcellularLocation>
</comment>
<dbReference type="SUPFAM" id="SSF52540">
    <property type="entry name" value="P-loop containing nucleoside triphosphate hydrolases"/>
    <property type="match status" value="2"/>
</dbReference>
<dbReference type="CTD" id="33709"/>